<accession>A0A246GLM1</accession>
<evidence type="ECO:0008006" key="3">
    <source>
        <dbReference type="Google" id="ProtNLM"/>
    </source>
</evidence>
<gene>
    <name evidence="1" type="ORF">BWK59_00310</name>
</gene>
<sequence length="272" mass="32259">MKENNIWDLLIELENITDLKLLQEQIQVIKEEALLVNDQHIAKECWIAQSILQIHFQYREAFDYLRKKEYYKAWCELERVEIEFHDLKRHFDTKTNSYGLYKIEKGLRNLQILYPYKLFGSVELLKKKKKCSVCDKEISIRRPCGHLVGEIYNGEICHRIVTDVEVLGMALVQDPGNKFSVMFIKDETGNQTDHYNYYPLEYLFSVVNDPYEDWDLEISERYVKESDFKCGRNDKCECGSGLKFKKCCLKTIGNTYPHYVFLFPKDLITNLT</sequence>
<evidence type="ECO:0000313" key="1">
    <source>
        <dbReference type="EMBL" id="OWP85332.1"/>
    </source>
</evidence>
<name>A0A246GLM1_9FLAO</name>
<proteinExistence type="predicted"/>
<dbReference type="SUPFAM" id="SSF103642">
    <property type="entry name" value="Sec-C motif"/>
    <property type="match status" value="1"/>
</dbReference>
<dbReference type="Proteomes" id="UP000197768">
    <property type="component" value="Unassembled WGS sequence"/>
</dbReference>
<dbReference type="RefSeq" id="WP_088389999.1">
    <property type="nucleotide sequence ID" value="NZ_CP097869.1"/>
</dbReference>
<dbReference type="AlphaFoldDB" id="A0A246GLM1"/>
<dbReference type="EMBL" id="MTCZ01000002">
    <property type="protein sequence ID" value="OWP85332.1"/>
    <property type="molecule type" value="Genomic_DNA"/>
</dbReference>
<reference evidence="1 2" key="1">
    <citation type="journal article" date="2017" name="Infect. Genet. Evol.">
        <title>Comparative genome analysis of fish pathogen Flavobacterium columnare reveals extensive sequence diversity within the species.</title>
        <authorList>
            <person name="Kayansamruaj P."/>
            <person name="Dong H.T."/>
            <person name="Hirono I."/>
            <person name="Kondo H."/>
            <person name="Senapin S."/>
            <person name="Rodkhum C."/>
        </authorList>
    </citation>
    <scope>NUCLEOTIDE SEQUENCE [LARGE SCALE GENOMIC DNA]</scope>
    <source>
        <strain evidence="1 2">1215</strain>
    </source>
</reference>
<organism evidence="1 2">
    <name type="scientific">Flavobacterium davisii</name>
    <dbReference type="NCBI Taxonomy" id="2906077"/>
    <lineage>
        <taxon>Bacteria</taxon>
        <taxon>Pseudomonadati</taxon>
        <taxon>Bacteroidota</taxon>
        <taxon>Flavobacteriia</taxon>
        <taxon>Flavobacteriales</taxon>
        <taxon>Flavobacteriaceae</taxon>
        <taxon>Flavobacterium</taxon>
    </lineage>
</organism>
<evidence type="ECO:0000313" key="2">
    <source>
        <dbReference type="Proteomes" id="UP000197768"/>
    </source>
</evidence>
<protein>
    <recommendedName>
        <fullName evidence="3">Zinc chelation protein SecC</fullName>
    </recommendedName>
</protein>
<dbReference type="Pfam" id="PF02810">
    <property type="entry name" value="SEC-C"/>
    <property type="match status" value="1"/>
</dbReference>
<dbReference type="Gene3D" id="3.10.450.50">
    <property type="match status" value="1"/>
</dbReference>
<comment type="caution">
    <text evidence="1">The sequence shown here is derived from an EMBL/GenBank/DDBJ whole genome shotgun (WGS) entry which is preliminary data.</text>
</comment>
<dbReference type="InterPro" id="IPR004027">
    <property type="entry name" value="SEC_C_motif"/>
</dbReference>